<accession>A0A7J0CLN6</accession>
<comment type="caution">
    <text evidence="1">The sequence shown here is derived from an EMBL/GenBank/DDBJ whole genome shotgun (WGS) entry which is preliminary data.</text>
</comment>
<evidence type="ECO:0000313" key="1">
    <source>
        <dbReference type="EMBL" id="GFN03396.1"/>
    </source>
</evidence>
<dbReference type="Proteomes" id="UP000498740">
    <property type="component" value="Unassembled WGS sequence"/>
</dbReference>
<name>A0A7J0CLN6_STRMI</name>
<protein>
    <submittedName>
        <fullName evidence="1">Uncharacterized protein</fullName>
    </submittedName>
</protein>
<reference evidence="1 2" key="1">
    <citation type="submission" date="2020-05" db="EMBL/GenBank/DDBJ databases">
        <title>Whole genome shotgun sequence of Streptomyces microflavus NBRC 13062.</title>
        <authorList>
            <person name="Komaki H."/>
            <person name="Tamura T."/>
        </authorList>
    </citation>
    <scope>NUCLEOTIDE SEQUENCE [LARGE SCALE GENOMIC DNA]</scope>
    <source>
        <strain evidence="1 2">NBRC 13062</strain>
    </source>
</reference>
<organism evidence="1 2">
    <name type="scientific">Streptomyces microflavus</name>
    <name type="common">Streptomyces lipmanii</name>
    <dbReference type="NCBI Taxonomy" id="1919"/>
    <lineage>
        <taxon>Bacteria</taxon>
        <taxon>Bacillati</taxon>
        <taxon>Actinomycetota</taxon>
        <taxon>Actinomycetes</taxon>
        <taxon>Kitasatosporales</taxon>
        <taxon>Streptomycetaceae</taxon>
        <taxon>Streptomyces</taxon>
    </lineage>
</organism>
<dbReference type="AlphaFoldDB" id="A0A7J0CLN6"/>
<dbReference type="EMBL" id="BLWD01000001">
    <property type="protein sequence ID" value="GFN03396.1"/>
    <property type="molecule type" value="Genomic_DNA"/>
</dbReference>
<proteinExistence type="predicted"/>
<evidence type="ECO:0000313" key="2">
    <source>
        <dbReference type="Proteomes" id="UP000498740"/>
    </source>
</evidence>
<gene>
    <name evidence="1" type="ORF">Smic_19520</name>
</gene>
<sequence>MRLAIALLDSGVYQPASAGNHKIRTTAERLGMHPPSDTTCRMVRALIRYGR</sequence>